<feature type="region of interest" description="Disordered" evidence="1">
    <location>
        <begin position="199"/>
        <end position="250"/>
    </location>
</feature>
<evidence type="ECO:0000313" key="3">
    <source>
        <dbReference type="Proteomes" id="UP001470230"/>
    </source>
</evidence>
<protein>
    <recommendedName>
        <fullName evidence="4">Tubby C-terminal domain-containing protein</fullName>
    </recommendedName>
</protein>
<name>A0ABR2KBB9_9EUKA</name>
<evidence type="ECO:0000313" key="2">
    <source>
        <dbReference type="EMBL" id="KAK8888384.1"/>
    </source>
</evidence>
<feature type="region of interest" description="Disordered" evidence="1">
    <location>
        <begin position="100"/>
        <end position="122"/>
    </location>
</feature>
<feature type="compositionally biased region" description="Basic and acidic residues" evidence="1">
    <location>
        <begin position="203"/>
        <end position="217"/>
    </location>
</feature>
<dbReference type="Proteomes" id="UP001470230">
    <property type="component" value="Unassembled WGS sequence"/>
</dbReference>
<dbReference type="EMBL" id="JAPFFF010000006">
    <property type="protein sequence ID" value="KAK8888384.1"/>
    <property type="molecule type" value="Genomic_DNA"/>
</dbReference>
<proteinExistence type="predicted"/>
<sequence>MSQRQTIKPNILPSPVNSRIRCSPSLRANRNRTPIQNQQRKILPLIIDEYEYSYSNYSSEEENVKSDKISSDQKKSSAFLIDYSSDDDIVTINRKVDTNLNKNTQSTKPSNQYDSYSDSYSLPLFPKQKTKFSKETKILPHKNQNPNTQPPEKSQKQITSLDQTPEISNYKSESNQSNQNQNNRIIENNQRQNNLNQANQIIKDNRRPNNRTIKDDQQNFEDINNSNSNEAETATNNDNQNNNINNTDTNSYINNSSSVANDSKFRHFTLIRKSGKLNGLKTQLFTSKSKVYTHSKDKKNADKKVLHYFVGEAELQSKHSMSDNSKKKNDKFSIDDSIAYLKWDKKLTQFTLCLPQLKDFRDDRQGQLLGVFVDTNSENVDLKHGDFSTSSYLVFTAVIPANGAPFFPASDRLNLVEIAREFSEASNISLKKSSSSPLIKTKKSKKKSADDDCETGNVSSSGSCFNPDFQGIDNRFIKLVQSDLKNMPEDELGDIFYQKSTKNFAFVDESTGKPLFLFYKSSKNTYSLKVRSPMLPLQAQALAVVILKRNMQWHFG</sequence>
<feature type="compositionally biased region" description="Polar residues" evidence="1">
    <location>
        <begin position="142"/>
        <end position="161"/>
    </location>
</feature>
<gene>
    <name evidence="2" type="ORF">M9Y10_039454</name>
</gene>
<keyword evidence="3" id="KW-1185">Reference proteome</keyword>
<feature type="region of interest" description="Disordered" evidence="1">
    <location>
        <begin position="441"/>
        <end position="460"/>
    </location>
</feature>
<feature type="compositionally biased region" description="Low complexity" evidence="1">
    <location>
        <begin position="224"/>
        <end position="250"/>
    </location>
</feature>
<accession>A0ABR2KBB9</accession>
<organism evidence="2 3">
    <name type="scientific">Tritrichomonas musculus</name>
    <dbReference type="NCBI Taxonomy" id="1915356"/>
    <lineage>
        <taxon>Eukaryota</taxon>
        <taxon>Metamonada</taxon>
        <taxon>Parabasalia</taxon>
        <taxon>Tritrichomonadida</taxon>
        <taxon>Tritrichomonadidae</taxon>
        <taxon>Tritrichomonas</taxon>
    </lineage>
</organism>
<comment type="caution">
    <text evidence="2">The sequence shown here is derived from an EMBL/GenBank/DDBJ whole genome shotgun (WGS) entry which is preliminary data.</text>
</comment>
<evidence type="ECO:0008006" key="4">
    <source>
        <dbReference type="Google" id="ProtNLM"/>
    </source>
</evidence>
<feature type="compositionally biased region" description="Polar residues" evidence="1">
    <location>
        <begin position="100"/>
        <end position="112"/>
    </location>
</feature>
<evidence type="ECO:0000256" key="1">
    <source>
        <dbReference type="SAM" id="MobiDB-lite"/>
    </source>
</evidence>
<feature type="region of interest" description="Disordered" evidence="1">
    <location>
        <begin position="138"/>
        <end position="161"/>
    </location>
</feature>
<reference evidence="2 3" key="1">
    <citation type="submission" date="2024-04" db="EMBL/GenBank/DDBJ databases">
        <title>Tritrichomonas musculus Genome.</title>
        <authorList>
            <person name="Alves-Ferreira E."/>
            <person name="Grigg M."/>
            <person name="Lorenzi H."/>
            <person name="Galac M."/>
        </authorList>
    </citation>
    <scope>NUCLEOTIDE SEQUENCE [LARGE SCALE GENOMIC DNA]</scope>
    <source>
        <strain evidence="2 3">EAF2021</strain>
    </source>
</reference>